<name>A0ABD1EJZ0_HYPHA</name>
<accession>A0ABD1EJZ0</accession>
<evidence type="ECO:0000313" key="2">
    <source>
        <dbReference type="Proteomes" id="UP001566132"/>
    </source>
</evidence>
<proteinExistence type="predicted"/>
<gene>
    <name evidence="1" type="ORF">ABEB36_010504</name>
</gene>
<evidence type="ECO:0000313" key="1">
    <source>
        <dbReference type="EMBL" id="KAL1495014.1"/>
    </source>
</evidence>
<organism evidence="1 2">
    <name type="scientific">Hypothenemus hampei</name>
    <name type="common">Coffee berry borer</name>
    <dbReference type="NCBI Taxonomy" id="57062"/>
    <lineage>
        <taxon>Eukaryota</taxon>
        <taxon>Metazoa</taxon>
        <taxon>Ecdysozoa</taxon>
        <taxon>Arthropoda</taxon>
        <taxon>Hexapoda</taxon>
        <taxon>Insecta</taxon>
        <taxon>Pterygota</taxon>
        <taxon>Neoptera</taxon>
        <taxon>Endopterygota</taxon>
        <taxon>Coleoptera</taxon>
        <taxon>Polyphaga</taxon>
        <taxon>Cucujiformia</taxon>
        <taxon>Curculionidae</taxon>
        <taxon>Scolytinae</taxon>
        <taxon>Hypothenemus</taxon>
    </lineage>
</organism>
<dbReference type="AlphaFoldDB" id="A0ABD1EJZ0"/>
<comment type="caution">
    <text evidence="1">The sequence shown here is derived from an EMBL/GenBank/DDBJ whole genome shotgun (WGS) entry which is preliminary data.</text>
</comment>
<keyword evidence="2" id="KW-1185">Reference proteome</keyword>
<reference evidence="1 2" key="1">
    <citation type="submission" date="2024-05" db="EMBL/GenBank/DDBJ databases">
        <title>Genetic variation in Jamaican populations of the coffee berry borer (Hypothenemus hampei).</title>
        <authorList>
            <person name="Errbii M."/>
            <person name="Myrie A."/>
        </authorList>
    </citation>
    <scope>NUCLEOTIDE SEQUENCE [LARGE SCALE GENOMIC DNA]</scope>
    <source>
        <strain evidence="1">JA-Hopewell-2020-01-JO</strain>
        <tissue evidence="1">Whole body</tissue>
    </source>
</reference>
<sequence>MNGLLLKFLKLPLNLLCDHWLLRYHRSKAKGSFFIQSPISRQGSDVERPKTKQIEAEYTVCSSCVKGSAVVKKDSTYAMPTIK</sequence>
<dbReference type="EMBL" id="JBDJPC010000007">
    <property type="protein sequence ID" value="KAL1495014.1"/>
    <property type="molecule type" value="Genomic_DNA"/>
</dbReference>
<protein>
    <submittedName>
        <fullName evidence="1">Uncharacterized protein</fullName>
    </submittedName>
</protein>
<dbReference type="Proteomes" id="UP001566132">
    <property type="component" value="Unassembled WGS sequence"/>
</dbReference>